<feature type="domain" description="ADAM10 cysteine-rich" evidence="1">
    <location>
        <begin position="26"/>
        <end position="90"/>
    </location>
</feature>
<accession>A0A1S3JZT9</accession>
<name>A0A1S3JZT9_LINAN</name>
<dbReference type="AlphaFoldDB" id="A0A1S3JZT9"/>
<dbReference type="GO" id="GO:0004222">
    <property type="term" value="F:metalloendopeptidase activity"/>
    <property type="evidence" value="ECO:0007669"/>
    <property type="project" value="TreeGrafter"/>
</dbReference>
<dbReference type="KEGG" id="lak:106177611"/>
<dbReference type="GO" id="GO:0006509">
    <property type="term" value="P:membrane protein ectodomain proteolysis"/>
    <property type="evidence" value="ECO:0007669"/>
    <property type="project" value="TreeGrafter"/>
</dbReference>
<dbReference type="PANTHER" id="PTHR45702:SF2">
    <property type="entry name" value="KUZBANIAN, ISOFORM A"/>
    <property type="match status" value="1"/>
</dbReference>
<dbReference type="InParanoid" id="A0A1S3JZT9"/>
<organism evidence="2 3">
    <name type="scientific">Lingula anatina</name>
    <name type="common">Brachiopod</name>
    <name type="synonym">Lingula unguis</name>
    <dbReference type="NCBI Taxonomy" id="7574"/>
    <lineage>
        <taxon>Eukaryota</taxon>
        <taxon>Metazoa</taxon>
        <taxon>Spiralia</taxon>
        <taxon>Lophotrochozoa</taxon>
        <taxon>Brachiopoda</taxon>
        <taxon>Linguliformea</taxon>
        <taxon>Lingulata</taxon>
        <taxon>Lingulida</taxon>
        <taxon>Linguloidea</taxon>
        <taxon>Lingulidae</taxon>
        <taxon>Lingula</taxon>
    </lineage>
</organism>
<dbReference type="GO" id="GO:0007219">
    <property type="term" value="P:Notch signaling pathway"/>
    <property type="evidence" value="ECO:0007669"/>
    <property type="project" value="TreeGrafter"/>
</dbReference>
<dbReference type="GeneID" id="106177611"/>
<keyword evidence="2" id="KW-1185">Reference proteome</keyword>
<reference evidence="3" key="1">
    <citation type="submission" date="2025-08" db="UniProtKB">
        <authorList>
            <consortium name="RefSeq"/>
        </authorList>
    </citation>
    <scope>IDENTIFICATION</scope>
    <source>
        <tissue evidence="3">Gonads</tissue>
    </source>
</reference>
<dbReference type="OrthoDB" id="2149267at2759"/>
<sequence length="101" mass="11219">MESNNVRWEECFIKADLKDKKVDKTSLCYVSCREGNDSKCWSSLNQKDGGFPDTFKAMLKTVTNGDAIKVPPGAPCNNFAGYCDVFNNCREVDANGPLSRL</sequence>
<gene>
    <name evidence="3" type="primary">LOC106177611</name>
</gene>
<dbReference type="Proteomes" id="UP000085678">
    <property type="component" value="Unplaced"/>
</dbReference>
<dbReference type="RefSeq" id="XP_013415898.1">
    <property type="nucleotide sequence ID" value="XM_013560444.1"/>
</dbReference>
<dbReference type="PANTHER" id="PTHR45702">
    <property type="entry name" value="ADAM10/ADAM17 METALLOPEPTIDASE FAMILY MEMBER"/>
    <property type="match status" value="1"/>
</dbReference>
<dbReference type="STRING" id="7574.A0A1S3JZT9"/>
<protein>
    <submittedName>
        <fullName evidence="3">Disintegrin and metalloproteinase domain-containing protein 10-like</fullName>
    </submittedName>
</protein>
<evidence type="ECO:0000313" key="2">
    <source>
        <dbReference type="Proteomes" id="UP000085678"/>
    </source>
</evidence>
<proteinExistence type="predicted"/>
<dbReference type="InterPro" id="IPR051489">
    <property type="entry name" value="ADAM_Metalloproteinase"/>
</dbReference>
<dbReference type="InterPro" id="IPR049038">
    <property type="entry name" value="ADAM10_Cys-rich"/>
</dbReference>
<dbReference type="Pfam" id="PF21299">
    <property type="entry name" value="ADAM10_Cys-rich"/>
    <property type="match status" value="1"/>
</dbReference>
<dbReference type="GO" id="GO:0005886">
    <property type="term" value="C:plasma membrane"/>
    <property type="evidence" value="ECO:0007669"/>
    <property type="project" value="TreeGrafter"/>
</dbReference>
<evidence type="ECO:0000259" key="1">
    <source>
        <dbReference type="Pfam" id="PF21299"/>
    </source>
</evidence>
<evidence type="ECO:0000313" key="3">
    <source>
        <dbReference type="RefSeq" id="XP_013415898.1"/>
    </source>
</evidence>